<protein>
    <submittedName>
        <fullName evidence="2">XdhC family protein</fullName>
    </submittedName>
</protein>
<dbReference type="AlphaFoldDB" id="A0A975XZ48"/>
<keyword evidence="3" id="KW-1185">Reference proteome</keyword>
<reference evidence="2" key="1">
    <citation type="submission" date="2021-06" db="EMBL/GenBank/DDBJ databases">
        <title>Complete genome sequence of Nocardioides sp. G188.</title>
        <authorList>
            <person name="Im W.-T."/>
        </authorList>
    </citation>
    <scope>NUCLEOTIDE SEQUENCE</scope>
    <source>
        <strain evidence="2">G188</strain>
    </source>
</reference>
<dbReference type="InterPro" id="IPR052698">
    <property type="entry name" value="MoCofactor_Util/Proc"/>
</dbReference>
<dbReference type="PANTHER" id="PTHR30388:SF6">
    <property type="entry name" value="XANTHINE DEHYDROGENASE SUBUNIT A-RELATED"/>
    <property type="match status" value="1"/>
</dbReference>
<gene>
    <name evidence="2" type="ORF">KRR39_16320</name>
</gene>
<evidence type="ECO:0000259" key="1">
    <source>
        <dbReference type="Pfam" id="PF13478"/>
    </source>
</evidence>
<proteinExistence type="predicted"/>
<dbReference type="Pfam" id="PF13478">
    <property type="entry name" value="XdhC_C"/>
    <property type="match status" value="1"/>
</dbReference>
<dbReference type="RefSeq" id="WP_216938568.1">
    <property type="nucleotide sequence ID" value="NZ_CP077062.1"/>
</dbReference>
<feature type="domain" description="XdhC Rossmann" evidence="1">
    <location>
        <begin position="19"/>
        <end position="146"/>
    </location>
</feature>
<sequence length="161" mass="16968">MSANREQPWSDDVPEQGRVVVVTDNPIGRAVVAIAQVVGRRTVLLPDEDVDPTPAQWLAEHPLEEADAFVMCDHDTPGMEALLRQALAGRAGYVAMMGSRRRAEGVFAALDAELDAATLARLHVPAGLNTGGKAPGEIALSVVAELVAVSHGRDGGPMTSR</sequence>
<evidence type="ECO:0000313" key="3">
    <source>
        <dbReference type="Proteomes" id="UP000683575"/>
    </source>
</evidence>
<evidence type="ECO:0000313" key="2">
    <source>
        <dbReference type="EMBL" id="QWZ07057.1"/>
    </source>
</evidence>
<dbReference type="InterPro" id="IPR027051">
    <property type="entry name" value="XdhC_Rossmann_dom"/>
</dbReference>
<dbReference type="EMBL" id="CP077062">
    <property type="protein sequence ID" value="QWZ07057.1"/>
    <property type="molecule type" value="Genomic_DNA"/>
</dbReference>
<dbReference type="Proteomes" id="UP000683575">
    <property type="component" value="Chromosome"/>
</dbReference>
<dbReference type="PANTHER" id="PTHR30388">
    <property type="entry name" value="ALDEHYDE OXIDOREDUCTASE MOLYBDENUM COFACTOR ASSEMBLY PROTEIN"/>
    <property type="match status" value="1"/>
</dbReference>
<accession>A0A975XZ48</accession>
<name>A0A975XZ48_9ACTN</name>
<organism evidence="2 3">
    <name type="scientific">Nocardioides panacis</name>
    <dbReference type="NCBI Taxonomy" id="2849501"/>
    <lineage>
        <taxon>Bacteria</taxon>
        <taxon>Bacillati</taxon>
        <taxon>Actinomycetota</taxon>
        <taxon>Actinomycetes</taxon>
        <taxon>Propionibacteriales</taxon>
        <taxon>Nocardioidaceae</taxon>
        <taxon>Nocardioides</taxon>
    </lineage>
</organism>
<dbReference type="KEGG" id="nps:KRR39_16320"/>